<dbReference type="Gene3D" id="3.40.50.2300">
    <property type="match status" value="2"/>
</dbReference>
<evidence type="ECO:0000256" key="2">
    <source>
        <dbReference type="ARBA" id="ARBA00023125"/>
    </source>
</evidence>
<dbReference type="Gene3D" id="1.10.260.40">
    <property type="entry name" value="lambda repressor-like DNA-binding domains"/>
    <property type="match status" value="1"/>
</dbReference>
<dbReference type="SUPFAM" id="SSF47413">
    <property type="entry name" value="lambda repressor-like DNA-binding domains"/>
    <property type="match status" value="1"/>
</dbReference>
<gene>
    <name evidence="5" type="ORF">CWD77_00700</name>
</gene>
<dbReference type="GO" id="GO:0003700">
    <property type="term" value="F:DNA-binding transcription factor activity"/>
    <property type="evidence" value="ECO:0007669"/>
    <property type="project" value="TreeGrafter"/>
</dbReference>
<dbReference type="InterPro" id="IPR010982">
    <property type="entry name" value="Lambda_DNA-bd_dom_sf"/>
</dbReference>
<feature type="domain" description="HTH lacI-type" evidence="4">
    <location>
        <begin position="1"/>
        <end position="41"/>
    </location>
</feature>
<sequence>MTVSRALNDRSNVDKKTKEKIIQKAKSMGYTPNRVAKSLVSRKTQTIGVVIPEITHAFFPEVVRGIEEVTYRSDYQLILTNANEQFEREQHAVNTLRSQQVDGILISSSQTVEDYAFYKEIVNSKTHLVFFDRCIQGIGASCVHVNDRESSELITRHLIEVHQYEKIAHLSGPREVTIGRERYMGYQEALEKSNLTENRDWIVEAGFKEEGGYQAMKKILELPQSDQPRAIVCVNDPVAFGAMEAIKEAGRKIPDDFAITGFSDEIRAPLVEVPLTTVHQPAYEVGRRAAEKLLKLIDGESEQPEDIEITATIQIRKSCGC</sequence>
<dbReference type="EMBL" id="PISP01000001">
    <property type="protein sequence ID" value="PKD45316.1"/>
    <property type="molecule type" value="Genomic_DNA"/>
</dbReference>
<reference evidence="5 6" key="1">
    <citation type="submission" date="2017-11" db="EMBL/GenBank/DDBJ databases">
        <title>Rhodohalobacter 15182 sp. nov., isolated from a salt lake.</title>
        <authorList>
            <person name="Han S."/>
        </authorList>
    </citation>
    <scope>NUCLEOTIDE SEQUENCE [LARGE SCALE GENOMIC DNA]</scope>
    <source>
        <strain evidence="5 6">15182</strain>
    </source>
</reference>
<dbReference type="Proteomes" id="UP000233398">
    <property type="component" value="Unassembled WGS sequence"/>
</dbReference>
<keyword evidence="2" id="KW-0238">DNA-binding</keyword>
<keyword evidence="6" id="KW-1185">Reference proteome</keyword>
<evidence type="ECO:0000313" key="5">
    <source>
        <dbReference type="EMBL" id="PKD45316.1"/>
    </source>
</evidence>
<keyword evidence="1" id="KW-0805">Transcription regulation</keyword>
<comment type="caution">
    <text evidence="5">The sequence shown here is derived from an EMBL/GenBank/DDBJ whole genome shotgun (WGS) entry which is preliminary data.</text>
</comment>
<dbReference type="SMART" id="SM00354">
    <property type="entry name" value="HTH_LACI"/>
    <property type="match status" value="1"/>
</dbReference>
<dbReference type="CDD" id="cd01392">
    <property type="entry name" value="HTH_LacI"/>
    <property type="match status" value="1"/>
</dbReference>
<dbReference type="PROSITE" id="PS50932">
    <property type="entry name" value="HTH_LACI_2"/>
    <property type="match status" value="1"/>
</dbReference>
<keyword evidence="3" id="KW-0804">Transcription</keyword>
<evidence type="ECO:0000313" key="6">
    <source>
        <dbReference type="Proteomes" id="UP000233398"/>
    </source>
</evidence>
<dbReference type="InterPro" id="IPR046335">
    <property type="entry name" value="LacI/GalR-like_sensor"/>
</dbReference>
<dbReference type="Pfam" id="PF00356">
    <property type="entry name" value="LacI"/>
    <property type="match status" value="1"/>
</dbReference>
<dbReference type="InterPro" id="IPR000843">
    <property type="entry name" value="HTH_LacI"/>
</dbReference>
<evidence type="ECO:0000256" key="3">
    <source>
        <dbReference type="ARBA" id="ARBA00023163"/>
    </source>
</evidence>
<protein>
    <submittedName>
        <fullName evidence="5">LacI family transcriptional regulator</fullName>
    </submittedName>
</protein>
<dbReference type="SUPFAM" id="SSF53822">
    <property type="entry name" value="Periplasmic binding protein-like I"/>
    <property type="match status" value="1"/>
</dbReference>
<dbReference type="PANTHER" id="PTHR30146">
    <property type="entry name" value="LACI-RELATED TRANSCRIPTIONAL REPRESSOR"/>
    <property type="match status" value="1"/>
</dbReference>
<proteinExistence type="predicted"/>
<dbReference type="Pfam" id="PF13377">
    <property type="entry name" value="Peripla_BP_3"/>
    <property type="match status" value="1"/>
</dbReference>
<dbReference type="AlphaFoldDB" id="A0A2N0VM89"/>
<dbReference type="InterPro" id="IPR028082">
    <property type="entry name" value="Peripla_BP_I"/>
</dbReference>
<evidence type="ECO:0000259" key="4">
    <source>
        <dbReference type="PROSITE" id="PS50932"/>
    </source>
</evidence>
<dbReference type="PANTHER" id="PTHR30146:SF109">
    <property type="entry name" value="HTH-TYPE TRANSCRIPTIONAL REGULATOR GALS"/>
    <property type="match status" value="1"/>
</dbReference>
<name>A0A2N0VM89_9BACT</name>
<evidence type="ECO:0000256" key="1">
    <source>
        <dbReference type="ARBA" id="ARBA00023015"/>
    </source>
</evidence>
<accession>A0A2N0VM89</accession>
<organism evidence="5 6">
    <name type="scientific">Rhodohalobacter barkolensis</name>
    <dbReference type="NCBI Taxonomy" id="2053187"/>
    <lineage>
        <taxon>Bacteria</taxon>
        <taxon>Pseudomonadati</taxon>
        <taxon>Balneolota</taxon>
        <taxon>Balneolia</taxon>
        <taxon>Balneolales</taxon>
        <taxon>Balneolaceae</taxon>
        <taxon>Rhodohalobacter</taxon>
    </lineage>
</organism>
<dbReference type="GO" id="GO:0000976">
    <property type="term" value="F:transcription cis-regulatory region binding"/>
    <property type="evidence" value="ECO:0007669"/>
    <property type="project" value="TreeGrafter"/>
</dbReference>
<dbReference type="CDD" id="cd06267">
    <property type="entry name" value="PBP1_LacI_sugar_binding-like"/>
    <property type="match status" value="1"/>
</dbReference>